<proteinExistence type="predicted"/>
<sequence>MDVGGRNLARPHEALVVMGLLGDRRDGSRHPDAVGPHRDGDELAVLVEDPQAECIGVLAAELEDVPDLDAPGKKECSAASRALIALAHLGNIEDAIRGEVTARDEVVDVLARGVGSGDPAGSVDDTGVDDEADSGGIRLAERARADIALHERRVTRELCLVEGTGHARLQHRLKPLEVDFSVARQAHRERIGGAIGIRDGEHDVLERVGCRPLTVRTRKVTALIRDRDERIDGRGSRSVLRMGSRDPRCIRRPGGRGLDRFDVRGIVAA</sequence>
<dbReference type="AlphaFoldDB" id="A0A6J6U9B5"/>
<dbReference type="EMBL" id="CAEZYZ010000178">
    <property type="protein sequence ID" value="CAB4755788.1"/>
    <property type="molecule type" value="Genomic_DNA"/>
</dbReference>
<name>A0A6J6U9B5_9ZZZZ</name>
<protein>
    <submittedName>
        <fullName evidence="1">Unannotated protein</fullName>
    </submittedName>
</protein>
<gene>
    <name evidence="1" type="ORF">UFOPK2810_01066</name>
</gene>
<organism evidence="1">
    <name type="scientific">freshwater metagenome</name>
    <dbReference type="NCBI Taxonomy" id="449393"/>
    <lineage>
        <taxon>unclassified sequences</taxon>
        <taxon>metagenomes</taxon>
        <taxon>ecological metagenomes</taxon>
    </lineage>
</organism>
<reference evidence="1" key="1">
    <citation type="submission" date="2020-05" db="EMBL/GenBank/DDBJ databases">
        <authorList>
            <person name="Chiriac C."/>
            <person name="Salcher M."/>
            <person name="Ghai R."/>
            <person name="Kavagutti S V."/>
        </authorList>
    </citation>
    <scope>NUCLEOTIDE SEQUENCE</scope>
</reference>
<evidence type="ECO:0000313" key="1">
    <source>
        <dbReference type="EMBL" id="CAB4755788.1"/>
    </source>
</evidence>
<accession>A0A6J6U9B5</accession>